<dbReference type="InterPro" id="IPR023408">
    <property type="entry name" value="MscS_beta-dom_sf"/>
</dbReference>
<evidence type="ECO:0000256" key="8">
    <source>
        <dbReference type="ARBA" id="ARBA00023136"/>
    </source>
</evidence>
<comment type="similarity">
    <text evidence="2">Belongs to the MscS (TC 1.A.23) family.</text>
</comment>
<dbReference type="InterPro" id="IPR016688">
    <property type="entry name" value="MscS-like_plants/fungi"/>
</dbReference>
<evidence type="ECO:0000259" key="13">
    <source>
        <dbReference type="Pfam" id="PF00924"/>
    </source>
</evidence>
<sequence length="741" mass="81795">MEAGRGKAEKKGTNDVVLQISTTQESFFSSQETKDTKAYTLSKNSQLGSSPKRSKLELIELENSSLRIQTSTFATSPSSSDIARYSPVPTPTLNKPPKIPTSDSITRRKSLARSEFSKPKSRLVEPPYPNDANLKEEKIRLVNSSSPSSTSPNAASPTNTVSVSAQKDSLKSAPITPKTPLIGTPGPDEEDDEEILDRIQESIFHQYVLKALSGPPVMEMAEKVGSSNTMPGQLSFNNLKKQNEETKEEVIDVDKLKRMKHEKVSAWTMKGLINVITGTGLSTLYNALDQCDEEEGEQDKEITSEWEAKAAAYKIFRNVAKPGSKYIDEEDLLRFMKKEEVDNVILLFEGAAETGKIKRSALKNWLVNVYNERKSLAHSLNDTKTAIEELNKLASGIVLLVIIIVWLLMMGFLTTKVLVFVSSQLLLVAFMFGNTAKTVFEAIIFVFVMHPFDVGDRCVIDGVQMVVEEMNILTTVFLRYDNEKIFYPNSVLATKPISNFYRSPEMGDSVEFTVDVSTSIETIGILKARIKAYLESKPQHWRPGHSVQVKEIENMNKMKMALYVNHTINFQNSGDRGNRRSDLVLEMKKLFEELGISWMSAVLERKEEDREQNQRSEKEMASTSAISMAMPLTSASQKRALPSSEAFFNPLHVRASKAMVASKSNGRFQVKASLKEKAVTGLTAAALTASMVIPEVAEAAGPGVSPSLKNLLLSIVAGGVVLVALVGAVIGVANFDPVKRS</sequence>
<evidence type="ECO:0000256" key="12">
    <source>
        <dbReference type="SAM" id="Phobius"/>
    </source>
</evidence>
<dbReference type="Pfam" id="PF06596">
    <property type="entry name" value="PsbX"/>
    <property type="match status" value="1"/>
</dbReference>
<feature type="region of interest" description="Disordered" evidence="11">
    <location>
        <begin position="605"/>
        <end position="625"/>
    </location>
</feature>
<keyword evidence="9" id="KW-0604">Photosystem II</keyword>
<dbReference type="GO" id="GO:0006820">
    <property type="term" value="P:monoatomic anion transport"/>
    <property type="evidence" value="ECO:0007669"/>
    <property type="project" value="TreeGrafter"/>
</dbReference>
<accession>A0A6A6LVM4</accession>
<dbReference type="SUPFAM" id="SSF50182">
    <property type="entry name" value="Sm-like ribonucleoproteins"/>
    <property type="match status" value="1"/>
</dbReference>
<dbReference type="GO" id="GO:0015979">
    <property type="term" value="P:photosynthesis"/>
    <property type="evidence" value="ECO:0007669"/>
    <property type="project" value="UniProtKB-KW"/>
</dbReference>
<evidence type="ECO:0000256" key="4">
    <source>
        <dbReference type="ARBA" id="ARBA00022531"/>
    </source>
</evidence>
<keyword evidence="15" id="KW-1185">Reference proteome</keyword>
<protein>
    <recommendedName>
        <fullName evidence="13">Mechanosensitive ion channel MscS domain-containing protein</fullName>
    </recommendedName>
</protein>
<feature type="compositionally biased region" description="Low complexity" evidence="11">
    <location>
        <begin position="143"/>
        <end position="160"/>
    </location>
</feature>
<evidence type="ECO:0000256" key="9">
    <source>
        <dbReference type="ARBA" id="ARBA00023276"/>
    </source>
</evidence>
<keyword evidence="10" id="KW-0407">Ion channel</keyword>
<dbReference type="GO" id="GO:0008381">
    <property type="term" value="F:mechanosensitive monoatomic ion channel activity"/>
    <property type="evidence" value="ECO:0007669"/>
    <property type="project" value="TreeGrafter"/>
</dbReference>
<dbReference type="Pfam" id="PF00924">
    <property type="entry name" value="MS_channel_2nd"/>
    <property type="match status" value="1"/>
</dbReference>
<comment type="caution">
    <text evidence="14">The sequence shown here is derived from an EMBL/GenBank/DDBJ whole genome shotgun (WGS) entry which is preliminary data.</text>
</comment>
<evidence type="ECO:0000256" key="3">
    <source>
        <dbReference type="ARBA" id="ARBA00022448"/>
    </source>
</evidence>
<keyword evidence="3" id="KW-0813">Transport</keyword>
<dbReference type="GO" id="GO:0005886">
    <property type="term" value="C:plasma membrane"/>
    <property type="evidence" value="ECO:0007669"/>
    <property type="project" value="TreeGrafter"/>
</dbReference>
<proteinExistence type="inferred from homology"/>
<evidence type="ECO:0000256" key="11">
    <source>
        <dbReference type="SAM" id="MobiDB-lite"/>
    </source>
</evidence>
<evidence type="ECO:0000313" key="14">
    <source>
        <dbReference type="EMBL" id="KAF2304086.1"/>
    </source>
</evidence>
<evidence type="ECO:0000256" key="2">
    <source>
        <dbReference type="ARBA" id="ARBA00008017"/>
    </source>
</evidence>
<feature type="compositionally biased region" description="Polar residues" evidence="11">
    <location>
        <begin position="70"/>
        <end position="81"/>
    </location>
</feature>
<feature type="domain" description="Mechanosensitive ion channel MscS" evidence="13">
    <location>
        <begin position="444"/>
        <end position="500"/>
    </location>
</feature>
<dbReference type="PANTHER" id="PTHR31618">
    <property type="entry name" value="MECHANOSENSITIVE ION CHANNEL PROTEIN 5"/>
    <property type="match status" value="1"/>
</dbReference>
<name>A0A6A6LVM4_HEVBR</name>
<evidence type="ECO:0000313" key="15">
    <source>
        <dbReference type="Proteomes" id="UP000467840"/>
    </source>
</evidence>
<keyword evidence="5 12" id="KW-0812">Transmembrane</keyword>
<reference evidence="14 15" key="1">
    <citation type="journal article" date="2020" name="Mol. Plant">
        <title>The Chromosome-Based Rubber Tree Genome Provides New Insights into Spurge Genome Evolution and Rubber Biosynthesis.</title>
        <authorList>
            <person name="Liu J."/>
            <person name="Shi C."/>
            <person name="Shi C.C."/>
            <person name="Li W."/>
            <person name="Zhang Q.J."/>
            <person name="Zhang Y."/>
            <person name="Li K."/>
            <person name="Lu H.F."/>
            <person name="Shi C."/>
            <person name="Zhu S.T."/>
            <person name="Xiao Z.Y."/>
            <person name="Nan H."/>
            <person name="Yue Y."/>
            <person name="Zhu X.G."/>
            <person name="Wu Y."/>
            <person name="Hong X.N."/>
            <person name="Fan G.Y."/>
            <person name="Tong Y."/>
            <person name="Zhang D."/>
            <person name="Mao C.L."/>
            <person name="Liu Y.L."/>
            <person name="Hao S.J."/>
            <person name="Liu W.Q."/>
            <person name="Lv M.Q."/>
            <person name="Zhang H.B."/>
            <person name="Liu Y."/>
            <person name="Hu-Tang G.R."/>
            <person name="Wang J.P."/>
            <person name="Wang J.H."/>
            <person name="Sun Y.H."/>
            <person name="Ni S.B."/>
            <person name="Chen W.B."/>
            <person name="Zhang X.C."/>
            <person name="Jiao Y.N."/>
            <person name="Eichler E.E."/>
            <person name="Li G.H."/>
            <person name="Liu X."/>
            <person name="Gao L.Z."/>
        </authorList>
    </citation>
    <scope>NUCLEOTIDE SEQUENCE [LARGE SCALE GENOMIC DNA]</scope>
    <source>
        <strain evidence="15">cv. GT1</strain>
        <tissue evidence="14">Leaf</tissue>
    </source>
</reference>
<evidence type="ECO:0000256" key="6">
    <source>
        <dbReference type="ARBA" id="ARBA00022989"/>
    </source>
</evidence>
<feature type="transmembrane region" description="Helical" evidence="12">
    <location>
        <begin position="425"/>
        <end position="449"/>
    </location>
</feature>
<keyword evidence="8 12" id="KW-0472">Membrane</keyword>
<dbReference type="PANTHER" id="PTHR31618:SF7">
    <property type="entry name" value="MECHANOSENSITIVE ION CHANNEL PROTEIN"/>
    <property type="match status" value="1"/>
</dbReference>
<organism evidence="14 15">
    <name type="scientific">Hevea brasiliensis</name>
    <name type="common">Para rubber tree</name>
    <name type="synonym">Siphonia brasiliensis</name>
    <dbReference type="NCBI Taxonomy" id="3981"/>
    <lineage>
        <taxon>Eukaryota</taxon>
        <taxon>Viridiplantae</taxon>
        <taxon>Streptophyta</taxon>
        <taxon>Embryophyta</taxon>
        <taxon>Tracheophyta</taxon>
        <taxon>Spermatophyta</taxon>
        <taxon>Magnoliopsida</taxon>
        <taxon>eudicotyledons</taxon>
        <taxon>Gunneridae</taxon>
        <taxon>Pentapetalae</taxon>
        <taxon>rosids</taxon>
        <taxon>fabids</taxon>
        <taxon>Malpighiales</taxon>
        <taxon>Euphorbiaceae</taxon>
        <taxon>Crotonoideae</taxon>
        <taxon>Micrandreae</taxon>
        <taxon>Hevea</taxon>
    </lineage>
</organism>
<evidence type="ECO:0000256" key="1">
    <source>
        <dbReference type="ARBA" id="ARBA00004141"/>
    </source>
</evidence>
<dbReference type="GO" id="GO:0009523">
    <property type="term" value="C:photosystem II"/>
    <property type="evidence" value="ECO:0007669"/>
    <property type="project" value="UniProtKB-KW"/>
</dbReference>
<dbReference type="InterPro" id="IPR009518">
    <property type="entry name" value="PSII_PsbX"/>
</dbReference>
<gene>
    <name evidence="14" type="ORF">GH714_027023</name>
</gene>
<feature type="compositionally biased region" description="Basic and acidic residues" evidence="11">
    <location>
        <begin position="605"/>
        <end position="620"/>
    </location>
</feature>
<dbReference type="EMBL" id="JAAGAX010000009">
    <property type="protein sequence ID" value="KAF2304086.1"/>
    <property type="molecule type" value="Genomic_DNA"/>
</dbReference>
<keyword evidence="6 12" id="KW-1133">Transmembrane helix</keyword>
<comment type="subcellular location">
    <subcellularLocation>
        <location evidence="1">Membrane</location>
        <topology evidence="1">Multi-pass membrane protein</topology>
    </subcellularLocation>
</comment>
<dbReference type="GO" id="GO:0050982">
    <property type="term" value="P:detection of mechanical stimulus"/>
    <property type="evidence" value="ECO:0007669"/>
    <property type="project" value="UniProtKB-ARBA"/>
</dbReference>
<dbReference type="AlphaFoldDB" id="A0A6A6LVM4"/>
<dbReference type="Proteomes" id="UP000467840">
    <property type="component" value="Chromosome 16"/>
</dbReference>
<feature type="region of interest" description="Disordered" evidence="11">
    <location>
        <begin position="70"/>
        <end position="191"/>
    </location>
</feature>
<evidence type="ECO:0000256" key="7">
    <source>
        <dbReference type="ARBA" id="ARBA00023065"/>
    </source>
</evidence>
<dbReference type="FunFam" id="2.30.30.60:FF:000003">
    <property type="entry name" value="Predicted mechanosensitive ion channel"/>
    <property type="match status" value="1"/>
</dbReference>
<feature type="transmembrane region" description="Helical" evidence="12">
    <location>
        <begin position="711"/>
        <end position="735"/>
    </location>
</feature>
<evidence type="ECO:0000256" key="10">
    <source>
        <dbReference type="ARBA" id="ARBA00023303"/>
    </source>
</evidence>
<dbReference type="Gene3D" id="2.30.30.60">
    <property type="match status" value="1"/>
</dbReference>
<dbReference type="InterPro" id="IPR010920">
    <property type="entry name" value="LSM_dom_sf"/>
</dbReference>
<keyword evidence="7" id="KW-0406">Ion transport</keyword>
<dbReference type="Gene3D" id="1.20.5.510">
    <property type="entry name" value="Single helix bin"/>
    <property type="match status" value="1"/>
</dbReference>
<evidence type="ECO:0000256" key="5">
    <source>
        <dbReference type="ARBA" id="ARBA00022692"/>
    </source>
</evidence>
<feature type="transmembrane region" description="Helical" evidence="12">
    <location>
        <begin position="393"/>
        <end position="413"/>
    </location>
</feature>
<keyword evidence="4" id="KW-0602">Photosynthesis</keyword>
<dbReference type="InterPro" id="IPR006685">
    <property type="entry name" value="MscS_channel_2nd"/>
</dbReference>